<name>A0A4Y2F9G9_ARAVE</name>
<feature type="compositionally biased region" description="Basic and acidic residues" evidence="1">
    <location>
        <begin position="1"/>
        <end position="23"/>
    </location>
</feature>
<sequence length="83" mass="9325">MSQQALEHDQKNHGKLPESEQQKCGDSPKCNEDNTLQCSPPTWIMLASTPREIQGHIHVLQVLFHGEPHVKACIALHEAEFDS</sequence>
<keyword evidence="3" id="KW-1185">Reference proteome</keyword>
<comment type="caution">
    <text evidence="2">The sequence shown here is derived from an EMBL/GenBank/DDBJ whole genome shotgun (WGS) entry which is preliminary data.</text>
</comment>
<gene>
    <name evidence="2" type="ORF">AVEN_266397_1</name>
</gene>
<organism evidence="2 3">
    <name type="scientific">Araneus ventricosus</name>
    <name type="common">Orbweaver spider</name>
    <name type="synonym">Epeira ventricosa</name>
    <dbReference type="NCBI Taxonomy" id="182803"/>
    <lineage>
        <taxon>Eukaryota</taxon>
        <taxon>Metazoa</taxon>
        <taxon>Ecdysozoa</taxon>
        <taxon>Arthropoda</taxon>
        <taxon>Chelicerata</taxon>
        <taxon>Arachnida</taxon>
        <taxon>Araneae</taxon>
        <taxon>Araneomorphae</taxon>
        <taxon>Entelegynae</taxon>
        <taxon>Araneoidea</taxon>
        <taxon>Araneidae</taxon>
        <taxon>Araneus</taxon>
    </lineage>
</organism>
<feature type="region of interest" description="Disordered" evidence="1">
    <location>
        <begin position="1"/>
        <end position="31"/>
    </location>
</feature>
<protein>
    <submittedName>
        <fullName evidence="2">Uncharacterized protein</fullName>
    </submittedName>
</protein>
<evidence type="ECO:0000313" key="3">
    <source>
        <dbReference type="Proteomes" id="UP000499080"/>
    </source>
</evidence>
<reference evidence="2 3" key="1">
    <citation type="journal article" date="2019" name="Sci. Rep.">
        <title>Orb-weaving spider Araneus ventricosus genome elucidates the spidroin gene catalogue.</title>
        <authorList>
            <person name="Kono N."/>
            <person name="Nakamura H."/>
            <person name="Ohtoshi R."/>
            <person name="Moran D.A.P."/>
            <person name="Shinohara A."/>
            <person name="Yoshida Y."/>
            <person name="Fujiwara M."/>
            <person name="Mori M."/>
            <person name="Tomita M."/>
            <person name="Arakawa K."/>
        </authorList>
    </citation>
    <scope>NUCLEOTIDE SEQUENCE [LARGE SCALE GENOMIC DNA]</scope>
</reference>
<evidence type="ECO:0000256" key="1">
    <source>
        <dbReference type="SAM" id="MobiDB-lite"/>
    </source>
</evidence>
<dbReference type="Proteomes" id="UP000499080">
    <property type="component" value="Unassembled WGS sequence"/>
</dbReference>
<evidence type="ECO:0000313" key="2">
    <source>
        <dbReference type="EMBL" id="GBM37298.1"/>
    </source>
</evidence>
<proteinExistence type="predicted"/>
<dbReference type="EMBL" id="BGPR01000833">
    <property type="protein sequence ID" value="GBM37298.1"/>
    <property type="molecule type" value="Genomic_DNA"/>
</dbReference>
<accession>A0A4Y2F9G9</accession>
<dbReference type="AlphaFoldDB" id="A0A4Y2F9G9"/>